<evidence type="ECO:0000256" key="8">
    <source>
        <dbReference type="ARBA" id="ARBA00023040"/>
    </source>
</evidence>
<evidence type="ECO:0000256" key="11">
    <source>
        <dbReference type="ARBA" id="ARBA00023224"/>
    </source>
</evidence>
<dbReference type="InterPro" id="IPR017452">
    <property type="entry name" value="GPCR_Rhodpsn_7TM"/>
</dbReference>
<feature type="transmembrane region" description="Helical" evidence="13">
    <location>
        <begin position="30"/>
        <end position="53"/>
    </location>
</feature>
<keyword evidence="3 13" id="KW-1003">Cell membrane</keyword>
<sequence length="325" mass="36527">MTTIILEVDNRTVTAHFILLGFPTRPAFQLLLFSVFLATYLLTLLENLLIILAIHSDGQLHKPMYFFLSHLSFLEMWYVTVISPKMLVDFLSHDKSISFNGCMTQLYFFVTFVCTEYILLAVMAFDRYVAICNPLRYPVIMINQLCGTLAGGCWFCGLMTAMIKMVFIAQLHYCGTPQINHYFCDISPLLNVSCEDSSQAELVDFFLALMVIALPLCVVVASYAAILATILRIPSAQGRQKAFSTCASHLTVVILFYSTTLFTYARPKLMYAYNSNKVVSVLYTVIVPLLNPIIYCLRNRDVKAALRKTIHCRGSGPQGNGVFSS</sequence>
<evidence type="ECO:0000256" key="9">
    <source>
        <dbReference type="ARBA" id="ARBA00023136"/>
    </source>
</evidence>
<evidence type="ECO:0000256" key="3">
    <source>
        <dbReference type="ARBA" id="ARBA00022475"/>
    </source>
</evidence>
<keyword evidence="6 13" id="KW-0552">Olfaction</keyword>
<dbReference type="GeneTree" id="ENSGT01140000282520"/>
<keyword evidence="4 13" id="KW-0716">Sensory transduction</keyword>
<dbReference type="STRING" id="9568.ENSMLEP00000006996"/>
<evidence type="ECO:0000313" key="16">
    <source>
        <dbReference type="Proteomes" id="UP000233140"/>
    </source>
</evidence>
<comment type="similarity">
    <text evidence="2 12">Belongs to the G-protein coupled receptor 1 family.</text>
</comment>
<dbReference type="FunFam" id="1.10.1220.70:FF:000001">
    <property type="entry name" value="Olfactory receptor"/>
    <property type="match status" value="1"/>
</dbReference>
<dbReference type="PROSITE" id="PS50262">
    <property type="entry name" value="G_PROTEIN_RECEP_F1_2"/>
    <property type="match status" value="1"/>
</dbReference>
<feature type="domain" description="G-protein coupled receptors family 1 profile" evidence="14">
    <location>
        <begin position="46"/>
        <end position="295"/>
    </location>
</feature>
<dbReference type="AlphaFoldDB" id="A0A2K5XUK2"/>
<dbReference type="Ensembl" id="ENSMLET00000030269.1">
    <property type="protein sequence ID" value="ENSMLEP00000006996.1"/>
    <property type="gene ID" value="ENSMLEG00000027446.1"/>
</dbReference>
<keyword evidence="9 13" id="KW-0472">Membrane</keyword>
<feature type="transmembrane region" description="Helical" evidence="13">
    <location>
        <begin position="65"/>
        <end position="86"/>
    </location>
</feature>
<proteinExistence type="inferred from homology"/>
<dbReference type="PANTHER" id="PTHR26453">
    <property type="entry name" value="OLFACTORY RECEPTOR"/>
    <property type="match status" value="1"/>
</dbReference>
<evidence type="ECO:0000256" key="7">
    <source>
        <dbReference type="ARBA" id="ARBA00022989"/>
    </source>
</evidence>
<dbReference type="InterPro" id="IPR000276">
    <property type="entry name" value="GPCR_Rhodpsn"/>
</dbReference>
<dbReference type="InterPro" id="IPR000725">
    <property type="entry name" value="Olfact_rcpt"/>
</dbReference>
<keyword evidence="7 13" id="KW-1133">Transmembrane helix</keyword>
<keyword evidence="10 12" id="KW-0675">Receptor</keyword>
<evidence type="ECO:0000256" key="12">
    <source>
        <dbReference type="RuleBase" id="RU000688"/>
    </source>
</evidence>
<evidence type="ECO:0000256" key="4">
    <source>
        <dbReference type="ARBA" id="ARBA00022606"/>
    </source>
</evidence>
<reference evidence="15" key="2">
    <citation type="submission" date="2025-09" db="UniProtKB">
        <authorList>
            <consortium name="Ensembl"/>
        </authorList>
    </citation>
    <scope>IDENTIFICATION</scope>
</reference>
<feature type="transmembrane region" description="Helical" evidence="13">
    <location>
        <begin position="277"/>
        <end position="297"/>
    </location>
</feature>
<keyword evidence="5 12" id="KW-0812">Transmembrane</keyword>
<gene>
    <name evidence="15" type="primary">OR6Y1</name>
</gene>
<comment type="subcellular location">
    <subcellularLocation>
        <location evidence="1 13">Cell membrane</location>
        <topology evidence="1 13">Multi-pass membrane protein</topology>
    </subcellularLocation>
</comment>
<protein>
    <recommendedName>
        <fullName evidence="13">Olfactory receptor</fullName>
    </recommendedName>
</protein>
<evidence type="ECO:0000256" key="6">
    <source>
        <dbReference type="ARBA" id="ARBA00022725"/>
    </source>
</evidence>
<evidence type="ECO:0000256" key="13">
    <source>
        <dbReference type="RuleBase" id="RU363047"/>
    </source>
</evidence>
<keyword evidence="8 12" id="KW-0297">G-protein coupled receptor</keyword>
<organism evidence="15 16">
    <name type="scientific">Mandrillus leucophaeus</name>
    <name type="common">Drill</name>
    <name type="synonym">Papio leucophaeus</name>
    <dbReference type="NCBI Taxonomy" id="9568"/>
    <lineage>
        <taxon>Eukaryota</taxon>
        <taxon>Metazoa</taxon>
        <taxon>Chordata</taxon>
        <taxon>Craniata</taxon>
        <taxon>Vertebrata</taxon>
        <taxon>Euteleostomi</taxon>
        <taxon>Mammalia</taxon>
        <taxon>Eutheria</taxon>
        <taxon>Euarchontoglires</taxon>
        <taxon>Primates</taxon>
        <taxon>Haplorrhini</taxon>
        <taxon>Catarrhini</taxon>
        <taxon>Cercopithecidae</taxon>
        <taxon>Cercopithecinae</taxon>
        <taxon>Mandrillus</taxon>
    </lineage>
</organism>
<dbReference type="GO" id="GO:0004930">
    <property type="term" value="F:G protein-coupled receptor activity"/>
    <property type="evidence" value="ECO:0007669"/>
    <property type="project" value="UniProtKB-KW"/>
</dbReference>
<dbReference type="SUPFAM" id="SSF81321">
    <property type="entry name" value="Family A G protein-coupled receptor-like"/>
    <property type="match status" value="1"/>
</dbReference>
<dbReference type="Proteomes" id="UP000233140">
    <property type="component" value="Unassembled WGS sequence"/>
</dbReference>
<evidence type="ECO:0000256" key="1">
    <source>
        <dbReference type="ARBA" id="ARBA00004651"/>
    </source>
</evidence>
<dbReference type="PROSITE" id="PS00237">
    <property type="entry name" value="G_PROTEIN_RECEP_F1_1"/>
    <property type="match status" value="1"/>
</dbReference>
<dbReference type="Pfam" id="PF13853">
    <property type="entry name" value="7tm_4"/>
    <property type="match status" value="1"/>
</dbReference>
<feature type="transmembrane region" description="Helical" evidence="13">
    <location>
        <begin position="106"/>
        <end position="125"/>
    </location>
</feature>
<dbReference type="GO" id="GO:0004984">
    <property type="term" value="F:olfactory receptor activity"/>
    <property type="evidence" value="ECO:0007669"/>
    <property type="project" value="InterPro"/>
</dbReference>
<dbReference type="PRINTS" id="PR00245">
    <property type="entry name" value="OLFACTORYR"/>
</dbReference>
<evidence type="ECO:0000256" key="10">
    <source>
        <dbReference type="ARBA" id="ARBA00023170"/>
    </source>
</evidence>
<evidence type="ECO:0000313" key="15">
    <source>
        <dbReference type="Ensembl" id="ENSMLEP00000006996.1"/>
    </source>
</evidence>
<feature type="transmembrane region" description="Helical" evidence="13">
    <location>
        <begin position="205"/>
        <end position="230"/>
    </location>
</feature>
<keyword evidence="16" id="KW-1185">Reference proteome</keyword>
<dbReference type="OrthoDB" id="9447100at2759"/>
<name>A0A2K5XUK2_MANLE</name>
<dbReference type="FunFam" id="1.20.1070.10:FF:000001">
    <property type="entry name" value="Olfactory receptor"/>
    <property type="match status" value="1"/>
</dbReference>
<evidence type="ECO:0000256" key="5">
    <source>
        <dbReference type="ARBA" id="ARBA00022692"/>
    </source>
</evidence>
<evidence type="ECO:0000256" key="2">
    <source>
        <dbReference type="ARBA" id="ARBA00010663"/>
    </source>
</evidence>
<dbReference type="PRINTS" id="PR00237">
    <property type="entry name" value="GPCRRHODOPSN"/>
</dbReference>
<dbReference type="GO" id="GO:0005886">
    <property type="term" value="C:plasma membrane"/>
    <property type="evidence" value="ECO:0007669"/>
    <property type="project" value="UniProtKB-SubCell"/>
</dbReference>
<reference evidence="15" key="1">
    <citation type="submission" date="2025-08" db="UniProtKB">
        <authorList>
            <consortium name="Ensembl"/>
        </authorList>
    </citation>
    <scope>IDENTIFICATION</scope>
</reference>
<dbReference type="KEGG" id="mleu:105533586"/>
<dbReference type="OMA" id="HYCGTPH"/>
<dbReference type="Gene3D" id="1.20.1070.10">
    <property type="entry name" value="Rhodopsin 7-helix transmembrane proteins"/>
    <property type="match status" value="1"/>
</dbReference>
<keyword evidence="11 12" id="KW-0807">Transducer</keyword>
<feature type="transmembrane region" description="Helical" evidence="13">
    <location>
        <begin position="242"/>
        <end position="265"/>
    </location>
</feature>
<dbReference type="CDD" id="cd15224">
    <property type="entry name" value="7tmA_OR6B-like"/>
    <property type="match status" value="1"/>
</dbReference>
<accession>A0A2K5XUK2</accession>
<evidence type="ECO:0000259" key="14">
    <source>
        <dbReference type="PROSITE" id="PS50262"/>
    </source>
</evidence>
<feature type="transmembrane region" description="Helical" evidence="13">
    <location>
        <begin position="137"/>
        <end position="163"/>
    </location>
</feature>